<organism evidence="2 3">
    <name type="scientific">Xenotaenia resolanae</name>
    <dbReference type="NCBI Taxonomy" id="208358"/>
    <lineage>
        <taxon>Eukaryota</taxon>
        <taxon>Metazoa</taxon>
        <taxon>Chordata</taxon>
        <taxon>Craniata</taxon>
        <taxon>Vertebrata</taxon>
        <taxon>Euteleostomi</taxon>
        <taxon>Actinopterygii</taxon>
        <taxon>Neopterygii</taxon>
        <taxon>Teleostei</taxon>
        <taxon>Neoteleostei</taxon>
        <taxon>Acanthomorphata</taxon>
        <taxon>Ovalentaria</taxon>
        <taxon>Atherinomorphae</taxon>
        <taxon>Cyprinodontiformes</taxon>
        <taxon>Goodeidae</taxon>
        <taxon>Xenotaenia</taxon>
    </lineage>
</organism>
<protein>
    <submittedName>
        <fullName evidence="2">Uncharacterized protein</fullName>
    </submittedName>
</protein>
<reference evidence="2 3" key="1">
    <citation type="submission" date="2021-06" db="EMBL/GenBank/DDBJ databases">
        <authorList>
            <person name="Palmer J.M."/>
        </authorList>
    </citation>
    <scope>NUCLEOTIDE SEQUENCE [LARGE SCALE GENOMIC DNA]</scope>
    <source>
        <strain evidence="2 3">XR_2019</strain>
        <tissue evidence="2">Muscle</tissue>
    </source>
</reference>
<dbReference type="EMBL" id="JAHRIM010036487">
    <property type="protein sequence ID" value="MEQ2266107.1"/>
    <property type="molecule type" value="Genomic_DNA"/>
</dbReference>
<keyword evidence="3" id="KW-1185">Reference proteome</keyword>
<evidence type="ECO:0000313" key="2">
    <source>
        <dbReference type="EMBL" id="MEQ2266107.1"/>
    </source>
</evidence>
<keyword evidence="1" id="KW-0175">Coiled coil</keyword>
<dbReference type="Proteomes" id="UP001444071">
    <property type="component" value="Unassembled WGS sequence"/>
</dbReference>
<comment type="caution">
    <text evidence="2">The sequence shown here is derived from an EMBL/GenBank/DDBJ whole genome shotgun (WGS) entry which is preliminary data.</text>
</comment>
<accession>A0ABV0WCC5</accession>
<evidence type="ECO:0000313" key="3">
    <source>
        <dbReference type="Proteomes" id="UP001444071"/>
    </source>
</evidence>
<sequence length="126" mass="15156">MEVQSFWTMRSLEDTYQTKQSNTLNKTETQMKHLLKFLNMEHNKKMKRMEETLENFQVSKRYQHNILEEELKKLQKEEVQLKTGISTPQQENHCLNETLQEVQQKLPELHGQVEEHKHSKESTEVC</sequence>
<feature type="coiled-coil region" evidence="1">
    <location>
        <begin position="39"/>
        <end position="84"/>
    </location>
</feature>
<evidence type="ECO:0000256" key="1">
    <source>
        <dbReference type="SAM" id="Coils"/>
    </source>
</evidence>
<name>A0ABV0WCC5_9TELE</name>
<proteinExistence type="predicted"/>
<gene>
    <name evidence="2" type="ORF">XENORESO_018335</name>
</gene>